<evidence type="ECO:0008006" key="3">
    <source>
        <dbReference type="Google" id="ProtNLM"/>
    </source>
</evidence>
<dbReference type="AlphaFoldDB" id="A0A814HKQ2"/>
<organism evidence="1 2">
    <name type="scientific">Brachionus calyciflorus</name>
    <dbReference type="NCBI Taxonomy" id="104777"/>
    <lineage>
        <taxon>Eukaryota</taxon>
        <taxon>Metazoa</taxon>
        <taxon>Spiralia</taxon>
        <taxon>Gnathifera</taxon>
        <taxon>Rotifera</taxon>
        <taxon>Eurotatoria</taxon>
        <taxon>Monogononta</taxon>
        <taxon>Pseudotrocha</taxon>
        <taxon>Ploima</taxon>
        <taxon>Brachionidae</taxon>
        <taxon>Brachionus</taxon>
    </lineage>
</organism>
<dbReference type="InterPro" id="IPR036691">
    <property type="entry name" value="Endo/exonu/phosph_ase_sf"/>
</dbReference>
<proteinExistence type="predicted"/>
<dbReference type="Gene3D" id="3.60.10.10">
    <property type="entry name" value="Endonuclease/exonuclease/phosphatase"/>
    <property type="match status" value="1"/>
</dbReference>
<name>A0A814HKQ2_9BILA</name>
<accession>A0A814HKQ2</accession>
<protein>
    <recommendedName>
        <fullName evidence="3">Endonuclease/exonuclease/phosphatase domain-containing protein</fullName>
    </recommendedName>
</protein>
<dbReference type="Proteomes" id="UP000663879">
    <property type="component" value="Unassembled WGS sequence"/>
</dbReference>
<evidence type="ECO:0000313" key="2">
    <source>
        <dbReference type="Proteomes" id="UP000663879"/>
    </source>
</evidence>
<reference evidence="1" key="1">
    <citation type="submission" date="2021-02" db="EMBL/GenBank/DDBJ databases">
        <authorList>
            <person name="Nowell W R."/>
        </authorList>
    </citation>
    <scope>NUCLEOTIDE SEQUENCE</scope>
    <source>
        <strain evidence="1">Ploen Becks lab</strain>
    </source>
</reference>
<evidence type="ECO:0000313" key="1">
    <source>
        <dbReference type="EMBL" id="CAF1011392.1"/>
    </source>
</evidence>
<gene>
    <name evidence="1" type="ORF">OXX778_LOCUS16910</name>
</gene>
<sequence length="270" mass="32094">MEIELIEELLKNNDSKSEIIIIGDLNTDILKVNHNSSSLINLLKNYQLTFADIKQRQETDYTYRKIFGDKVHTSWIDHVICQKSLLSKIDTKILESDQNIGDHNAISILVIDVKNVEHEEPRTKSKKNKINWLNLDQCLMYQKEIEKQMDIEGDITIFLQKIKKDSNKEELKTSITEVINKINRIMINSVKKLKNNLSQHVKRKKKKIGQKKYNRWWDNSIRELHNRVIEAYINYKLSNFGKTEKKILIEAKKYFRRQKRYNLAIKRNPL</sequence>
<comment type="caution">
    <text evidence="1">The sequence shown here is derived from an EMBL/GenBank/DDBJ whole genome shotgun (WGS) entry which is preliminary data.</text>
</comment>
<dbReference type="SUPFAM" id="SSF56219">
    <property type="entry name" value="DNase I-like"/>
    <property type="match status" value="1"/>
</dbReference>
<keyword evidence="2" id="KW-1185">Reference proteome</keyword>
<dbReference type="EMBL" id="CAJNOC010004149">
    <property type="protein sequence ID" value="CAF1011392.1"/>
    <property type="molecule type" value="Genomic_DNA"/>
</dbReference>